<name>A0A2T2NCL9_CORCC</name>
<feature type="region of interest" description="Disordered" evidence="1">
    <location>
        <begin position="152"/>
        <end position="187"/>
    </location>
</feature>
<evidence type="ECO:0000313" key="3">
    <source>
        <dbReference type="Proteomes" id="UP000240883"/>
    </source>
</evidence>
<organism evidence="2 3">
    <name type="scientific">Corynespora cassiicola Philippines</name>
    <dbReference type="NCBI Taxonomy" id="1448308"/>
    <lineage>
        <taxon>Eukaryota</taxon>
        <taxon>Fungi</taxon>
        <taxon>Dikarya</taxon>
        <taxon>Ascomycota</taxon>
        <taxon>Pezizomycotina</taxon>
        <taxon>Dothideomycetes</taxon>
        <taxon>Pleosporomycetidae</taxon>
        <taxon>Pleosporales</taxon>
        <taxon>Corynesporascaceae</taxon>
        <taxon>Corynespora</taxon>
    </lineage>
</organism>
<sequence>DLRALSLPARPSSPPRPSAHHRLSLSPSRCPSRRVCCARCAAACSAPGVIAYPSVSASTTPLGDPPSIWKKSRSPTLQRALSNRERASHETAASPVRGHRRFHSAIRAGHSAHCPPPTPIHSSHSPLAARPKHVPIVIPHYVPIVAPRSLCNSPALSSSKTSTAASSPRPSLSNFPLSGHRSTGSAS</sequence>
<keyword evidence="3" id="KW-1185">Reference proteome</keyword>
<feature type="region of interest" description="Disordered" evidence="1">
    <location>
        <begin position="1"/>
        <end position="25"/>
    </location>
</feature>
<feature type="compositionally biased region" description="Polar residues" evidence="1">
    <location>
        <begin position="174"/>
        <end position="187"/>
    </location>
</feature>
<feature type="non-terminal residue" evidence="2">
    <location>
        <position position="1"/>
    </location>
</feature>
<evidence type="ECO:0000313" key="2">
    <source>
        <dbReference type="EMBL" id="PSN63173.1"/>
    </source>
</evidence>
<feature type="compositionally biased region" description="Low complexity" evidence="1">
    <location>
        <begin position="152"/>
        <end position="173"/>
    </location>
</feature>
<proteinExistence type="predicted"/>
<dbReference type="STRING" id="1448308.A0A2T2NCL9"/>
<reference evidence="2 3" key="1">
    <citation type="journal article" date="2018" name="Front. Microbiol.">
        <title>Genome-Wide Analysis of Corynespora cassiicola Leaf Fall Disease Putative Effectors.</title>
        <authorList>
            <person name="Lopez D."/>
            <person name="Ribeiro S."/>
            <person name="Label P."/>
            <person name="Fumanal B."/>
            <person name="Venisse J.S."/>
            <person name="Kohler A."/>
            <person name="de Oliveira R.R."/>
            <person name="Labutti K."/>
            <person name="Lipzen A."/>
            <person name="Lail K."/>
            <person name="Bauer D."/>
            <person name="Ohm R.A."/>
            <person name="Barry K.W."/>
            <person name="Spatafora J."/>
            <person name="Grigoriev I.V."/>
            <person name="Martin F.M."/>
            <person name="Pujade-Renaud V."/>
        </authorList>
    </citation>
    <scope>NUCLEOTIDE SEQUENCE [LARGE SCALE GENOMIC DNA]</scope>
    <source>
        <strain evidence="2 3">Philippines</strain>
    </source>
</reference>
<dbReference type="AlphaFoldDB" id="A0A2T2NCL9"/>
<gene>
    <name evidence="2" type="ORF">BS50DRAFT_612472</name>
</gene>
<accession>A0A2T2NCL9</accession>
<feature type="non-terminal residue" evidence="2">
    <location>
        <position position="187"/>
    </location>
</feature>
<protein>
    <submittedName>
        <fullName evidence="2">Uncharacterized protein</fullName>
    </submittedName>
</protein>
<evidence type="ECO:0000256" key="1">
    <source>
        <dbReference type="SAM" id="MobiDB-lite"/>
    </source>
</evidence>
<dbReference type="Proteomes" id="UP000240883">
    <property type="component" value="Unassembled WGS sequence"/>
</dbReference>
<dbReference type="EMBL" id="KZ678140">
    <property type="protein sequence ID" value="PSN63173.1"/>
    <property type="molecule type" value="Genomic_DNA"/>
</dbReference>
<feature type="compositionally biased region" description="Low complexity" evidence="1">
    <location>
        <begin position="1"/>
        <end position="10"/>
    </location>
</feature>